<gene>
    <name evidence="1" type="ORF">SASPL_140524</name>
</gene>
<proteinExistence type="predicted"/>
<comment type="caution">
    <text evidence="1">The sequence shown here is derived from an EMBL/GenBank/DDBJ whole genome shotgun (WGS) entry which is preliminary data.</text>
</comment>
<dbReference type="EMBL" id="PNBA02000015">
    <property type="protein sequence ID" value="KAG6399050.1"/>
    <property type="molecule type" value="Genomic_DNA"/>
</dbReference>
<accession>A0A8X8WR41</accession>
<evidence type="ECO:0000313" key="2">
    <source>
        <dbReference type="Proteomes" id="UP000298416"/>
    </source>
</evidence>
<protein>
    <submittedName>
        <fullName evidence="1">Uncharacterized protein</fullName>
    </submittedName>
</protein>
<sequence>MVVRIQFPDGDGVCELFLVLVGEQWKEREESHLKKRICFLQHLLSSALLKQVILFLPVSPTNSFRSARRLSLLPQFRLHKLY</sequence>
<dbReference type="AlphaFoldDB" id="A0A8X8WR41"/>
<dbReference type="Proteomes" id="UP000298416">
    <property type="component" value="Unassembled WGS sequence"/>
</dbReference>
<name>A0A8X8WR41_SALSN</name>
<keyword evidence="2" id="KW-1185">Reference proteome</keyword>
<reference evidence="1" key="2">
    <citation type="submission" date="2020-08" db="EMBL/GenBank/DDBJ databases">
        <title>Plant Genome Project.</title>
        <authorList>
            <person name="Zhang R.-G."/>
        </authorList>
    </citation>
    <scope>NUCLEOTIDE SEQUENCE</scope>
    <source>
        <strain evidence="1">Huo1</strain>
        <tissue evidence="1">Leaf</tissue>
    </source>
</reference>
<reference evidence="1" key="1">
    <citation type="submission" date="2018-01" db="EMBL/GenBank/DDBJ databases">
        <authorList>
            <person name="Mao J.F."/>
        </authorList>
    </citation>
    <scope>NUCLEOTIDE SEQUENCE</scope>
    <source>
        <strain evidence="1">Huo1</strain>
        <tissue evidence="1">Leaf</tissue>
    </source>
</reference>
<evidence type="ECO:0000313" key="1">
    <source>
        <dbReference type="EMBL" id="KAG6399050.1"/>
    </source>
</evidence>
<organism evidence="1">
    <name type="scientific">Salvia splendens</name>
    <name type="common">Scarlet sage</name>
    <dbReference type="NCBI Taxonomy" id="180675"/>
    <lineage>
        <taxon>Eukaryota</taxon>
        <taxon>Viridiplantae</taxon>
        <taxon>Streptophyta</taxon>
        <taxon>Embryophyta</taxon>
        <taxon>Tracheophyta</taxon>
        <taxon>Spermatophyta</taxon>
        <taxon>Magnoliopsida</taxon>
        <taxon>eudicotyledons</taxon>
        <taxon>Gunneridae</taxon>
        <taxon>Pentapetalae</taxon>
        <taxon>asterids</taxon>
        <taxon>lamiids</taxon>
        <taxon>Lamiales</taxon>
        <taxon>Lamiaceae</taxon>
        <taxon>Nepetoideae</taxon>
        <taxon>Mentheae</taxon>
        <taxon>Salviinae</taxon>
        <taxon>Salvia</taxon>
        <taxon>Salvia subgen. Calosphace</taxon>
        <taxon>core Calosphace</taxon>
    </lineage>
</organism>